<dbReference type="Proteomes" id="UP001153269">
    <property type="component" value="Unassembled WGS sequence"/>
</dbReference>
<keyword evidence="3" id="KW-1185">Reference proteome</keyword>
<evidence type="ECO:0000313" key="3">
    <source>
        <dbReference type="Proteomes" id="UP001153269"/>
    </source>
</evidence>
<protein>
    <submittedName>
        <fullName evidence="2">Uncharacterized protein</fullName>
    </submittedName>
</protein>
<feature type="region of interest" description="Disordered" evidence="1">
    <location>
        <begin position="105"/>
        <end position="140"/>
    </location>
</feature>
<sequence>MAVLEFSFSLLPSFPPSLLPSFPSLPSNPVQWAGPSAAAQGSSRVCVCIPIATGKTAALSIDANSRAGLGAFAVAAASSHPGAGRTFLIISKKASWWKDVERIPATRPTNHRLTPKSAGFQEQREHRHSEREERHSLGYI</sequence>
<gene>
    <name evidence="2" type="ORF">PLEPLA_LOCUS2410</name>
</gene>
<dbReference type="AlphaFoldDB" id="A0A9N7TLI3"/>
<dbReference type="EMBL" id="CADEAL010000118">
    <property type="protein sequence ID" value="CAB1414701.1"/>
    <property type="molecule type" value="Genomic_DNA"/>
</dbReference>
<organism evidence="2 3">
    <name type="scientific">Pleuronectes platessa</name>
    <name type="common">European plaice</name>
    <dbReference type="NCBI Taxonomy" id="8262"/>
    <lineage>
        <taxon>Eukaryota</taxon>
        <taxon>Metazoa</taxon>
        <taxon>Chordata</taxon>
        <taxon>Craniata</taxon>
        <taxon>Vertebrata</taxon>
        <taxon>Euteleostomi</taxon>
        <taxon>Actinopterygii</taxon>
        <taxon>Neopterygii</taxon>
        <taxon>Teleostei</taxon>
        <taxon>Neoteleostei</taxon>
        <taxon>Acanthomorphata</taxon>
        <taxon>Carangaria</taxon>
        <taxon>Pleuronectiformes</taxon>
        <taxon>Pleuronectoidei</taxon>
        <taxon>Pleuronectidae</taxon>
        <taxon>Pleuronectes</taxon>
    </lineage>
</organism>
<name>A0A9N7TLI3_PLEPL</name>
<evidence type="ECO:0000256" key="1">
    <source>
        <dbReference type="SAM" id="MobiDB-lite"/>
    </source>
</evidence>
<evidence type="ECO:0000313" key="2">
    <source>
        <dbReference type="EMBL" id="CAB1414701.1"/>
    </source>
</evidence>
<comment type="caution">
    <text evidence="2">The sequence shown here is derived from an EMBL/GenBank/DDBJ whole genome shotgun (WGS) entry which is preliminary data.</text>
</comment>
<accession>A0A9N7TLI3</accession>
<proteinExistence type="predicted"/>
<reference evidence="2" key="1">
    <citation type="submission" date="2020-03" db="EMBL/GenBank/DDBJ databases">
        <authorList>
            <person name="Weist P."/>
        </authorList>
    </citation>
    <scope>NUCLEOTIDE SEQUENCE</scope>
</reference>
<feature type="compositionally biased region" description="Basic and acidic residues" evidence="1">
    <location>
        <begin position="122"/>
        <end position="140"/>
    </location>
</feature>